<dbReference type="Pfam" id="PF00100">
    <property type="entry name" value="Zona_pellucida"/>
    <property type="match status" value="1"/>
</dbReference>
<evidence type="ECO:0000313" key="4">
    <source>
        <dbReference type="Proteomes" id="UP001152622"/>
    </source>
</evidence>
<organism evidence="3 4">
    <name type="scientific">Synaphobranchus kaupii</name>
    <name type="common">Kaup's arrowtooth eel</name>
    <dbReference type="NCBI Taxonomy" id="118154"/>
    <lineage>
        <taxon>Eukaryota</taxon>
        <taxon>Metazoa</taxon>
        <taxon>Chordata</taxon>
        <taxon>Craniata</taxon>
        <taxon>Vertebrata</taxon>
        <taxon>Euteleostomi</taxon>
        <taxon>Actinopterygii</taxon>
        <taxon>Neopterygii</taxon>
        <taxon>Teleostei</taxon>
        <taxon>Anguilliformes</taxon>
        <taxon>Synaphobranchidae</taxon>
        <taxon>Synaphobranchus</taxon>
    </lineage>
</organism>
<keyword evidence="4" id="KW-1185">Reference proteome</keyword>
<dbReference type="GO" id="GO:0032190">
    <property type="term" value="F:acrosin binding"/>
    <property type="evidence" value="ECO:0007669"/>
    <property type="project" value="TreeGrafter"/>
</dbReference>
<keyword evidence="1" id="KW-1133">Transmembrane helix</keyword>
<sequence>MADDWQLERASNVFFLGDLFEASVVQANHMPFRVFVDTCVATLDPDMNSVPSYAFIDKKGCLMDSKLTNSRSQFLKAAQYEGGAVLGPILVQEATQDVPESCSADHGAEGSSEAVVMAGVMAAVGLICLIVLGTVLVWRHYKHMVL</sequence>
<dbReference type="EMBL" id="JAINUF010000017">
    <property type="protein sequence ID" value="KAJ8339451.1"/>
    <property type="molecule type" value="Genomic_DNA"/>
</dbReference>
<dbReference type="FunFam" id="2.60.40.4100:FF:000002">
    <property type="entry name" value="Zona pellucida sperm-binding protein 3"/>
    <property type="match status" value="1"/>
</dbReference>
<protein>
    <recommendedName>
        <fullName evidence="2">ZP-C domain-containing protein</fullName>
    </recommendedName>
</protein>
<dbReference type="Proteomes" id="UP001152622">
    <property type="component" value="Chromosome 17"/>
</dbReference>
<dbReference type="GO" id="GO:0035803">
    <property type="term" value="P:egg coat formation"/>
    <property type="evidence" value="ECO:0007669"/>
    <property type="project" value="TreeGrafter"/>
</dbReference>
<dbReference type="InterPro" id="IPR042235">
    <property type="entry name" value="ZP-C_dom"/>
</dbReference>
<evidence type="ECO:0000256" key="1">
    <source>
        <dbReference type="SAM" id="Phobius"/>
    </source>
</evidence>
<dbReference type="OrthoDB" id="8880842at2759"/>
<evidence type="ECO:0000313" key="3">
    <source>
        <dbReference type="EMBL" id="KAJ8339451.1"/>
    </source>
</evidence>
<dbReference type="GO" id="GO:2000344">
    <property type="term" value="P:positive regulation of acrosome reaction"/>
    <property type="evidence" value="ECO:0007669"/>
    <property type="project" value="TreeGrafter"/>
</dbReference>
<dbReference type="GO" id="GO:0007339">
    <property type="term" value="P:binding of sperm to zona pellucida"/>
    <property type="evidence" value="ECO:0007669"/>
    <property type="project" value="TreeGrafter"/>
</dbReference>
<keyword evidence="1" id="KW-0812">Transmembrane</keyword>
<dbReference type="GO" id="GO:0031012">
    <property type="term" value="C:extracellular matrix"/>
    <property type="evidence" value="ECO:0007669"/>
    <property type="project" value="TreeGrafter"/>
</dbReference>
<dbReference type="InterPro" id="IPR055355">
    <property type="entry name" value="ZP-C"/>
</dbReference>
<dbReference type="PANTHER" id="PTHR11576:SF2">
    <property type="entry name" value="ZONA PELLUCIDA SPERM-BINDING PROTEIN 3"/>
    <property type="match status" value="1"/>
</dbReference>
<reference evidence="3" key="1">
    <citation type="journal article" date="2023" name="Science">
        <title>Genome structures resolve the early diversification of teleost fishes.</title>
        <authorList>
            <person name="Parey E."/>
            <person name="Louis A."/>
            <person name="Montfort J."/>
            <person name="Bouchez O."/>
            <person name="Roques C."/>
            <person name="Iampietro C."/>
            <person name="Lluch J."/>
            <person name="Castinel A."/>
            <person name="Donnadieu C."/>
            <person name="Desvignes T."/>
            <person name="Floi Bucao C."/>
            <person name="Jouanno E."/>
            <person name="Wen M."/>
            <person name="Mejri S."/>
            <person name="Dirks R."/>
            <person name="Jansen H."/>
            <person name="Henkel C."/>
            <person name="Chen W.J."/>
            <person name="Zahm M."/>
            <person name="Cabau C."/>
            <person name="Klopp C."/>
            <person name="Thompson A.W."/>
            <person name="Robinson-Rechavi M."/>
            <person name="Braasch I."/>
            <person name="Lecointre G."/>
            <person name="Bobe J."/>
            <person name="Postlethwait J.H."/>
            <person name="Berthelot C."/>
            <person name="Roest Crollius H."/>
            <person name="Guiguen Y."/>
        </authorList>
    </citation>
    <scope>NUCLEOTIDE SEQUENCE</scope>
    <source>
        <strain evidence="3">WJC10195</strain>
    </source>
</reference>
<feature type="transmembrane region" description="Helical" evidence="1">
    <location>
        <begin position="114"/>
        <end position="138"/>
    </location>
</feature>
<dbReference type="Gene3D" id="2.60.40.4100">
    <property type="entry name" value="Zona pellucida, ZP-C domain"/>
    <property type="match status" value="1"/>
</dbReference>
<name>A0A9Q1IH83_SYNKA</name>
<evidence type="ECO:0000259" key="2">
    <source>
        <dbReference type="Pfam" id="PF00100"/>
    </source>
</evidence>
<keyword evidence="1" id="KW-0472">Membrane</keyword>
<comment type="caution">
    <text evidence="3">The sequence shown here is derived from an EMBL/GenBank/DDBJ whole genome shotgun (WGS) entry which is preliminary data.</text>
</comment>
<gene>
    <name evidence="3" type="ORF">SKAU_G00362370</name>
</gene>
<dbReference type="AlphaFoldDB" id="A0A9Q1IH83"/>
<feature type="domain" description="ZP-C" evidence="2">
    <location>
        <begin position="10"/>
        <end position="77"/>
    </location>
</feature>
<proteinExistence type="predicted"/>
<dbReference type="PANTHER" id="PTHR11576">
    <property type="entry name" value="ZONA PELLUCIDA SPERM-BINDING PROTEIN 3"/>
    <property type="match status" value="1"/>
</dbReference>
<accession>A0A9Q1IH83</accession>